<dbReference type="SMART" id="SM00220">
    <property type="entry name" value="S_TKc"/>
    <property type="match status" value="1"/>
</dbReference>
<dbReference type="PROSITE" id="PS00107">
    <property type="entry name" value="PROTEIN_KINASE_ATP"/>
    <property type="match status" value="1"/>
</dbReference>
<dbReference type="InterPro" id="IPR001245">
    <property type="entry name" value="Ser-Thr/Tyr_kinase_cat_dom"/>
</dbReference>
<dbReference type="Gramene" id="ORUFI01G01020.1">
    <property type="protein sequence ID" value="ORUFI01G01020.1"/>
    <property type="gene ID" value="ORUFI01G01020"/>
</dbReference>
<dbReference type="InterPro" id="IPR045874">
    <property type="entry name" value="LRK10/LRL21-25-like"/>
</dbReference>
<feature type="domain" description="Protein kinase" evidence="15">
    <location>
        <begin position="412"/>
        <end position="695"/>
    </location>
</feature>
<evidence type="ECO:0000259" key="15">
    <source>
        <dbReference type="PROSITE" id="PS50011"/>
    </source>
</evidence>
<keyword evidence="11" id="KW-0325">Glycoprotein</keyword>
<reference evidence="16" key="2">
    <citation type="submission" date="2015-06" db="UniProtKB">
        <authorList>
            <consortium name="EnsemblPlants"/>
        </authorList>
    </citation>
    <scope>IDENTIFICATION</scope>
</reference>
<evidence type="ECO:0000256" key="1">
    <source>
        <dbReference type="ARBA" id="ARBA00004479"/>
    </source>
</evidence>
<keyword evidence="2" id="KW-0723">Serine/threonine-protein kinase</keyword>
<dbReference type="eggNOG" id="KOG1187">
    <property type="taxonomic scope" value="Eukaryota"/>
</dbReference>
<evidence type="ECO:0000313" key="17">
    <source>
        <dbReference type="Proteomes" id="UP000008022"/>
    </source>
</evidence>
<organism evidence="16 17">
    <name type="scientific">Oryza rufipogon</name>
    <name type="common">Brownbeard rice</name>
    <name type="synonym">Asian wild rice</name>
    <dbReference type="NCBI Taxonomy" id="4529"/>
    <lineage>
        <taxon>Eukaryota</taxon>
        <taxon>Viridiplantae</taxon>
        <taxon>Streptophyta</taxon>
        <taxon>Embryophyta</taxon>
        <taxon>Tracheophyta</taxon>
        <taxon>Spermatophyta</taxon>
        <taxon>Magnoliopsida</taxon>
        <taxon>Liliopsida</taxon>
        <taxon>Poales</taxon>
        <taxon>Poaceae</taxon>
        <taxon>BOP clade</taxon>
        <taxon>Oryzoideae</taxon>
        <taxon>Oryzeae</taxon>
        <taxon>Oryzinae</taxon>
        <taxon>Oryza</taxon>
    </lineage>
</organism>
<evidence type="ECO:0000313" key="16">
    <source>
        <dbReference type="EnsemblPlants" id="ORUFI01G01020.1"/>
    </source>
</evidence>
<dbReference type="FunFam" id="1.10.510.10:FF:000590">
    <property type="entry name" value="PR5-like receptor kinase"/>
    <property type="match status" value="1"/>
</dbReference>
<dbReference type="Gene3D" id="1.10.510.10">
    <property type="entry name" value="Transferase(Phosphotransferase) domain 1"/>
    <property type="match status" value="1"/>
</dbReference>
<feature type="transmembrane region" description="Helical" evidence="14">
    <location>
        <begin position="351"/>
        <end position="375"/>
    </location>
</feature>
<dbReference type="EnsemblPlants" id="ORUFI01G01020.1">
    <property type="protein sequence ID" value="ORUFI01G01020.1"/>
    <property type="gene ID" value="ORUFI01G01020"/>
</dbReference>
<proteinExistence type="predicted"/>
<keyword evidence="6 12" id="KW-0547">Nucleotide-binding</keyword>
<dbReference type="PROSITE" id="PS00108">
    <property type="entry name" value="PROTEIN_KINASE_ST"/>
    <property type="match status" value="1"/>
</dbReference>
<dbReference type="PROSITE" id="PS50011">
    <property type="entry name" value="PROTEIN_KINASE_DOM"/>
    <property type="match status" value="1"/>
</dbReference>
<keyword evidence="3" id="KW-0808">Transferase</keyword>
<protein>
    <recommendedName>
        <fullName evidence="15">Protein kinase domain-containing protein</fullName>
    </recommendedName>
</protein>
<dbReference type="AlphaFoldDB" id="A0A0E0MQK1"/>
<evidence type="ECO:0000256" key="6">
    <source>
        <dbReference type="ARBA" id="ARBA00022741"/>
    </source>
</evidence>
<dbReference type="PANTHER" id="PTHR27009">
    <property type="entry name" value="RUST RESISTANCE KINASE LR10-RELATED"/>
    <property type="match status" value="1"/>
</dbReference>
<feature type="region of interest" description="Disordered" evidence="13">
    <location>
        <begin position="28"/>
        <end position="48"/>
    </location>
</feature>
<evidence type="ECO:0000256" key="4">
    <source>
        <dbReference type="ARBA" id="ARBA00022692"/>
    </source>
</evidence>
<dbReference type="InterPro" id="IPR017441">
    <property type="entry name" value="Protein_kinase_ATP_BS"/>
</dbReference>
<evidence type="ECO:0000256" key="8">
    <source>
        <dbReference type="ARBA" id="ARBA00022840"/>
    </source>
</evidence>
<evidence type="ECO:0000256" key="10">
    <source>
        <dbReference type="ARBA" id="ARBA00023136"/>
    </source>
</evidence>
<sequence>MAVYIRLDVEAGSIPMALRHRVSLPAERIHRSSSPRLDPTLRRRGSVSTKASTSSLLLDHAVRRWKRRQISTPSLTLVEEMSRGGKGAILSPVDISRTFPILSAGEVIHKDCSDSKATIRINTGTYYVTSINYTTSVFWVVDASLKDTNSSCPLPRSDQLPFVSGGIQGSHGGWDLALDPGPGATWVSFVNCSQAVRNNSVYVPVDCLSTSSSFVYVFGSWIMPPSVFPIIGNLETSCRYLAMIPLGGWDSPLPHNASFSDIVRSMRNGFAVHFPIIHRWSRIGHIKDCLMGSIRGFHEEPLSNQTIKDQIVDMLFIDFSFWSCIIRGVGMKDYFDMPQYMMGMLRGKIEFYGGFIVQFALFVIAPLTLLTFLAFKYWKTRIKIDAVEKFLRMQLMLGPTRYAYTDIIAMTSHFRDKLGQGGYGSVFKGVILPGDVHVAIKMLANYNCNGEEFISEVSTIGSIHHVNVVRLVGYCAEEMRRALVYEYMPHGSLDRFIFSPDKSLSWDKLNEIALGIARGINYLHQGCDMQILHFDIKPHNILLDSNFVPKVADFGLAKLYPQDNSFVPVSAARGTVGYIAPEMISRSFGVISSKSDVYSFGMLLLEMAGGRRNSKQDMSSSSQSYYPSWVYNQLVQQKMGEIANAFNMHELEKKLCVVGLHCIQMKPPDRPTMSEVIEMLEGDVDGLQLPSRPFFCDDEPLPLLVDSCRFSSELTEISEEDE</sequence>
<evidence type="ECO:0000256" key="2">
    <source>
        <dbReference type="ARBA" id="ARBA00022527"/>
    </source>
</evidence>
<evidence type="ECO:0000256" key="14">
    <source>
        <dbReference type="SAM" id="Phobius"/>
    </source>
</evidence>
<dbReference type="OMA" id="CIDWSIH"/>
<keyword evidence="7" id="KW-0418">Kinase</keyword>
<keyword evidence="17" id="KW-1185">Reference proteome</keyword>
<dbReference type="FunFam" id="3.30.200.20:FF:000178">
    <property type="entry name" value="serine/threonine-protein kinase PBS1-like"/>
    <property type="match status" value="1"/>
</dbReference>
<evidence type="ECO:0000256" key="7">
    <source>
        <dbReference type="ARBA" id="ARBA00022777"/>
    </source>
</evidence>
<dbReference type="Proteomes" id="UP000008022">
    <property type="component" value="Unassembled WGS sequence"/>
</dbReference>
<evidence type="ECO:0000256" key="13">
    <source>
        <dbReference type="SAM" id="MobiDB-lite"/>
    </source>
</evidence>
<accession>A0A0E0MQK1</accession>
<dbReference type="InterPro" id="IPR008271">
    <property type="entry name" value="Ser/Thr_kinase_AS"/>
</dbReference>
<dbReference type="STRING" id="4529.A0A0E0MQK1"/>
<evidence type="ECO:0000256" key="9">
    <source>
        <dbReference type="ARBA" id="ARBA00022989"/>
    </source>
</evidence>
<dbReference type="GO" id="GO:0004674">
    <property type="term" value="F:protein serine/threonine kinase activity"/>
    <property type="evidence" value="ECO:0007669"/>
    <property type="project" value="UniProtKB-KW"/>
</dbReference>
<dbReference type="GO" id="GO:0005524">
    <property type="term" value="F:ATP binding"/>
    <property type="evidence" value="ECO:0007669"/>
    <property type="project" value="UniProtKB-UniRule"/>
</dbReference>
<evidence type="ECO:0000256" key="5">
    <source>
        <dbReference type="ARBA" id="ARBA00022729"/>
    </source>
</evidence>
<dbReference type="SUPFAM" id="SSF56112">
    <property type="entry name" value="Protein kinase-like (PK-like)"/>
    <property type="match status" value="1"/>
</dbReference>
<evidence type="ECO:0000256" key="3">
    <source>
        <dbReference type="ARBA" id="ARBA00022679"/>
    </source>
</evidence>
<dbReference type="Gene3D" id="3.30.200.20">
    <property type="entry name" value="Phosphorylase Kinase, domain 1"/>
    <property type="match status" value="1"/>
</dbReference>
<evidence type="ECO:0000256" key="11">
    <source>
        <dbReference type="ARBA" id="ARBA00023180"/>
    </source>
</evidence>
<comment type="subcellular location">
    <subcellularLocation>
        <location evidence="1">Membrane</location>
        <topology evidence="1">Single-pass type I membrane protein</topology>
    </subcellularLocation>
</comment>
<dbReference type="Pfam" id="PF07714">
    <property type="entry name" value="PK_Tyr_Ser-Thr"/>
    <property type="match status" value="1"/>
</dbReference>
<dbReference type="GO" id="GO:0016020">
    <property type="term" value="C:membrane"/>
    <property type="evidence" value="ECO:0007669"/>
    <property type="project" value="UniProtKB-SubCell"/>
</dbReference>
<evidence type="ECO:0000256" key="12">
    <source>
        <dbReference type="PROSITE-ProRule" id="PRU10141"/>
    </source>
</evidence>
<name>A0A0E0MQK1_ORYRU</name>
<keyword evidence="4 14" id="KW-0812">Transmembrane</keyword>
<feature type="binding site" evidence="12">
    <location>
        <position position="441"/>
    </location>
    <ligand>
        <name>ATP</name>
        <dbReference type="ChEBI" id="CHEBI:30616"/>
    </ligand>
</feature>
<keyword evidence="10 14" id="KW-0472">Membrane</keyword>
<keyword evidence="8 12" id="KW-0067">ATP-binding</keyword>
<keyword evidence="9 14" id="KW-1133">Transmembrane helix</keyword>
<dbReference type="InterPro" id="IPR011009">
    <property type="entry name" value="Kinase-like_dom_sf"/>
</dbReference>
<reference evidence="17" key="1">
    <citation type="submission" date="2013-06" db="EMBL/GenBank/DDBJ databases">
        <authorList>
            <person name="Zhao Q."/>
        </authorList>
    </citation>
    <scope>NUCLEOTIDE SEQUENCE</scope>
    <source>
        <strain evidence="17">cv. W1943</strain>
    </source>
</reference>
<dbReference type="InterPro" id="IPR000719">
    <property type="entry name" value="Prot_kinase_dom"/>
</dbReference>
<keyword evidence="5" id="KW-0732">Signal</keyword>